<reference evidence="1 2" key="1">
    <citation type="submission" date="2019-09" db="EMBL/GenBank/DDBJ databases">
        <title>Investigation of probiotic properties of different lactic acid bacteria.</title>
        <authorList>
            <person name="Jaomanjaka F."/>
            <person name="Blanc P."/>
        </authorList>
    </citation>
    <scope>NUCLEOTIDE SEQUENCE [LARGE SCALE GENOMIC DNA]</scope>
    <source>
        <strain evidence="1 2">BIO6272</strain>
    </source>
</reference>
<dbReference type="Proteomes" id="UP000430323">
    <property type="component" value="Unassembled WGS sequence"/>
</dbReference>
<comment type="caution">
    <text evidence="1">The sequence shown here is derived from an EMBL/GenBank/DDBJ whole genome shotgun (WGS) entry which is preliminary data.</text>
</comment>
<evidence type="ECO:0000313" key="1">
    <source>
        <dbReference type="EMBL" id="KAB1977232.1"/>
    </source>
</evidence>
<gene>
    <name evidence="1" type="ORF">F8251_04025</name>
</gene>
<organism evidence="1 2">
    <name type="scientific">Lactobacillus crispatus</name>
    <dbReference type="NCBI Taxonomy" id="47770"/>
    <lineage>
        <taxon>Bacteria</taxon>
        <taxon>Bacillati</taxon>
        <taxon>Bacillota</taxon>
        <taxon>Bacilli</taxon>
        <taxon>Lactobacillales</taxon>
        <taxon>Lactobacillaceae</taxon>
        <taxon>Lactobacillus</taxon>
    </lineage>
</organism>
<dbReference type="AlphaFoldDB" id="A0A6A1Z776"/>
<accession>A0A6A1Z776</accession>
<dbReference type="EMBL" id="WBOB01000013">
    <property type="protein sequence ID" value="KAB1977232.1"/>
    <property type="molecule type" value="Genomic_DNA"/>
</dbReference>
<dbReference type="RefSeq" id="WP_151495291.1">
    <property type="nucleotide sequence ID" value="NZ_JBBOJP010000115.1"/>
</dbReference>
<name>A0A6A1Z776_9LACO</name>
<protein>
    <submittedName>
        <fullName evidence="1">Uncharacterized protein</fullName>
    </submittedName>
</protein>
<sequence length="102" mass="10605">MAKGIKSVMRQANRLAKGMKNGETKTISGSKINGANAVVYKARNGMVNLVGASYEEGIARFFSDGSSHTIGNDANRTYGKARGLVFSGGAKFKRGSTGSKGG</sequence>
<proteinExistence type="predicted"/>
<evidence type="ECO:0000313" key="2">
    <source>
        <dbReference type="Proteomes" id="UP000430323"/>
    </source>
</evidence>